<feature type="region of interest" description="Disordered" evidence="1">
    <location>
        <begin position="1"/>
        <end position="93"/>
    </location>
</feature>
<dbReference type="RefSeq" id="XP_003665406.1">
    <property type="nucleotide sequence ID" value="XM_003665358.1"/>
</dbReference>
<name>G2QHX2_THET4</name>
<feature type="region of interest" description="Disordered" evidence="1">
    <location>
        <begin position="273"/>
        <end position="307"/>
    </location>
</feature>
<dbReference type="VEuPathDB" id="FungiDB:MYCTH_2309066"/>
<dbReference type="AlphaFoldDB" id="G2QHX2"/>
<feature type="compositionally biased region" description="Basic and acidic residues" evidence="1">
    <location>
        <begin position="36"/>
        <end position="47"/>
    </location>
</feature>
<keyword evidence="3" id="KW-1185">Reference proteome</keyword>
<proteinExistence type="predicted"/>
<feature type="compositionally biased region" description="Basic and acidic residues" evidence="1">
    <location>
        <begin position="288"/>
        <end position="307"/>
    </location>
</feature>
<dbReference type="GeneID" id="11511166"/>
<dbReference type="OMA" id="VTHAENQ"/>
<dbReference type="InParanoid" id="G2QHX2"/>
<feature type="compositionally biased region" description="Low complexity" evidence="1">
    <location>
        <begin position="15"/>
        <end position="34"/>
    </location>
</feature>
<dbReference type="STRING" id="573729.G2QHX2"/>
<organism evidence="2 3">
    <name type="scientific">Thermothelomyces thermophilus (strain ATCC 42464 / BCRC 31852 / DSM 1799)</name>
    <name type="common">Sporotrichum thermophile</name>
    <dbReference type="NCBI Taxonomy" id="573729"/>
    <lineage>
        <taxon>Eukaryota</taxon>
        <taxon>Fungi</taxon>
        <taxon>Dikarya</taxon>
        <taxon>Ascomycota</taxon>
        <taxon>Pezizomycotina</taxon>
        <taxon>Sordariomycetes</taxon>
        <taxon>Sordariomycetidae</taxon>
        <taxon>Sordariales</taxon>
        <taxon>Chaetomiaceae</taxon>
        <taxon>Thermothelomyces</taxon>
    </lineage>
</organism>
<dbReference type="Proteomes" id="UP000007322">
    <property type="component" value="Chromosome 5"/>
</dbReference>
<evidence type="ECO:0000256" key="1">
    <source>
        <dbReference type="SAM" id="MobiDB-lite"/>
    </source>
</evidence>
<feature type="compositionally biased region" description="Basic and acidic residues" evidence="1">
    <location>
        <begin position="1"/>
        <end position="10"/>
    </location>
</feature>
<dbReference type="OrthoDB" id="1681166at2759"/>
<sequence>MTGPDTDRPASRGYRTSPITPSPRPSIASRASRSSLRREVERQEGPAHNRPTSATYSRPHTPHTAAAPVEEPARMPSPSPPPQPTQPPFSPVFALLSSTSLSTNRQTVHHPTVHYIFADDDPEILTAALAHHQQGAYNDNSEEGTSLTSDRGVLLDMEPTADGSGYEVTWASSLTPDWAVTSATISRSEGGLGEAAPGFGSKLVLNVEGVSLEPSLGPAPLGKASTPEVEMQSSGASTGKARTATAAEEYADLLQDFDKRMSILRKVVEAGAARQRALGEGGGQFSEAARDKPPTGDESAQDREGRQ</sequence>
<dbReference type="EMBL" id="CP003006">
    <property type="protein sequence ID" value="AEO60161.1"/>
    <property type="molecule type" value="Genomic_DNA"/>
</dbReference>
<gene>
    <name evidence="2" type="ORF">MYCTH_2309066</name>
</gene>
<evidence type="ECO:0000313" key="2">
    <source>
        <dbReference type="EMBL" id="AEO60161.1"/>
    </source>
</evidence>
<feature type="compositionally biased region" description="Pro residues" evidence="1">
    <location>
        <begin position="75"/>
        <end position="90"/>
    </location>
</feature>
<accession>G2QHX2</accession>
<feature type="region of interest" description="Disordered" evidence="1">
    <location>
        <begin position="217"/>
        <end position="244"/>
    </location>
</feature>
<evidence type="ECO:0000313" key="3">
    <source>
        <dbReference type="Proteomes" id="UP000007322"/>
    </source>
</evidence>
<protein>
    <submittedName>
        <fullName evidence="2">Uncharacterized protein</fullName>
    </submittedName>
</protein>
<dbReference type="KEGG" id="mtm:MYCTH_2309066"/>
<dbReference type="HOGENOM" id="CLU_066928_0_0_1"/>
<reference evidence="2 3" key="1">
    <citation type="journal article" date="2011" name="Nat. Biotechnol.">
        <title>Comparative genomic analysis of the thermophilic biomass-degrading fungi Myceliophthora thermophila and Thielavia terrestris.</title>
        <authorList>
            <person name="Berka R.M."/>
            <person name="Grigoriev I.V."/>
            <person name="Otillar R."/>
            <person name="Salamov A."/>
            <person name="Grimwood J."/>
            <person name="Reid I."/>
            <person name="Ishmael N."/>
            <person name="John T."/>
            <person name="Darmond C."/>
            <person name="Moisan M.-C."/>
            <person name="Henrissat B."/>
            <person name="Coutinho P.M."/>
            <person name="Lombard V."/>
            <person name="Natvig D.O."/>
            <person name="Lindquist E."/>
            <person name="Schmutz J."/>
            <person name="Lucas S."/>
            <person name="Harris P."/>
            <person name="Powlowski J."/>
            <person name="Bellemare A."/>
            <person name="Taylor D."/>
            <person name="Butler G."/>
            <person name="de Vries R.P."/>
            <person name="Allijn I.E."/>
            <person name="van den Brink J."/>
            <person name="Ushinsky S."/>
            <person name="Storms R."/>
            <person name="Powell A.J."/>
            <person name="Paulsen I.T."/>
            <person name="Elbourne L.D.H."/>
            <person name="Baker S.E."/>
            <person name="Magnuson J."/>
            <person name="LaBoissiere S."/>
            <person name="Clutterbuck A.J."/>
            <person name="Martinez D."/>
            <person name="Wogulis M."/>
            <person name="de Leon A.L."/>
            <person name="Rey M.W."/>
            <person name="Tsang A."/>
        </authorList>
    </citation>
    <scope>NUCLEOTIDE SEQUENCE [LARGE SCALE GENOMIC DNA]</scope>
    <source>
        <strain evidence="3">ATCC 42464 / BCRC 31852 / DSM 1799</strain>
    </source>
</reference>
<dbReference type="eggNOG" id="ENOG502SFYT">
    <property type="taxonomic scope" value="Eukaryota"/>
</dbReference>